<evidence type="ECO:0000313" key="1">
    <source>
        <dbReference type="EMBL" id="KAF5733040.1"/>
    </source>
</evidence>
<dbReference type="InParanoid" id="A0A7J7CG71"/>
<protein>
    <submittedName>
        <fullName evidence="1">Putative Pentatricopeptide (PPR) repeat-containing protein</fullName>
    </submittedName>
</protein>
<accession>A0A7J7CG71</accession>
<sequence length="409" mass="45952">MGRRRRSRRTTEARQSANSLLLFGKSLLGWATELETEMMKLWIFRVEEEDGRAATFALLLDRDTRAKVAKVAASLANFANFQTFVHNKFAKLPALIDSQIDSKLDSWRKSAQHNSSAISIAHKEFEELHQPVVLPGSGDFCPFEHDTMIPSKPTCLIEMTGSDPIVLPRTWHRLKIEESLSSNSETKGSRFSEHPSNIREIQGYKSEEKSNQNHALGDARNGFEEISQLGARARAVVEAMEVVSDHVYEYMIVGTIVVLKKTGSNYAARILSEAVVDGHLVTWISLFIGYCKAGDVAKSMQLNFDARPTMESFVLLAYACVGVRFPFLGTQLRTQWIVDGLEPNDYDGWLSKILVHMYTKGGVMVSVCPSIWHLPNFTGGNIMRMTLEAHARLYLANDVDFPFDPRGFD</sequence>
<dbReference type="AlphaFoldDB" id="A0A7J7CG71"/>
<reference evidence="1 2" key="1">
    <citation type="journal article" date="2020" name="Nat. Commun.">
        <title>Genome of Tripterygium wilfordii and identification of cytochrome P450 involved in triptolide biosynthesis.</title>
        <authorList>
            <person name="Tu L."/>
            <person name="Su P."/>
            <person name="Zhang Z."/>
            <person name="Gao L."/>
            <person name="Wang J."/>
            <person name="Hu T."/>
            <person name="Zhou J."/>
            <person name="Zhang Y."/>
            <person name="Zhao Y."/>
            <person name="Liu Y."/>
            <person name="Song Y."/>
            <person name="Tong Y."/>
            <person name="Lu Y."/>
            <person name="Yang J."/>
            <person name="Xu C."/>
            <person name="Jia M."/>
            <person name="Peters R.J."/>
            <person name="Huang L."/>
            <person name="Gao W."/>
        </authorList>
    </citation>
    <scope>NUCLEOTIDE SEQUENCE [LARGE SCALE GENOMIC DNA]</scope>
    <source>
        <strain evidence="2">cv. XIE 37</strain>
        <tissue evidence="1">Leaf</tissue>
    </source>
</reference>
<dbReference type="EMBL" id="JAAARO010000017">
    <property type="protein sequence ID" value="KAF5733040.1"/>
    <property type="molecule type" value="Genomic_DNA"/>
</dbReference>
<proteinExistence type="predicted"/>
<evidence type="ECO:0000313" key="2">
    <source>
        <dbReference type="Proteomes" id="UP000593562"/>
    </source>
</evidence>
<gene>
    <name evidence="1" type="ORF">HS088_TW17G00575</name>
</gene>
<name>A0A7J7CG71_TRIWF</name>
<comment type="caution">
    <text evidence="1">The sequence shown here is derived from an EMBL/GenBank/DDBJ whole genome shotgun (WGS) entry which is preliminary data.</text>
</comment>
<dbReference type="Proteomes" id="UP000593562">
    <property type="component" value="Unassembled WGS sequence"/>
</dbReference>
<organism evidence="1 2">
    <name type="scientific">Tripterygium wilfordii</name>
    <name type="common">Thunder God vine</name>
    <dbReference type="NCBI Taxonomy" id="458696"/>
    <lineage>
        <taxon>Eukaryota</taxon>
        <taxon>Viridiplantae</taxon>
        <taxon>Streptophyta</taxon>
        <taxon>Embryophyta</taxon>
        <taxon>Tracheophyta</taxon>
        <taxon>Spermatophyta</taxon>
        <taxon>Magnoliopsida</taxon>
        <taxon>eudicotyledons</taxon>
        <taxon>Gunneridae</taxon>
        <taxon>Pentapetalae</taxon>
        <taxon>rosids</taxon>
        <taxon>fabids</taxon>
        <taxon>Celastrales</taxon>
        <taxon>Celastraceae</taxon>
        <taxon>Tripterygium</taxon>
    </lineage>
</organism>
<keyword evidence="2" id="KW-1185">Reference proteome</keyword>